<dbReference type="SUPFAM" id="SSF51182">
    <property type="entry name" value="RmlC-like cupins"/>
    <property type="match status" value="1"/>
</dbReference>
<evidence type="ECO:0000256" key="12">
    <source>
        <dbReference type="PIRSR" id="PIRSR601929-1"/>
    </source>
</evidence>
<evidence type="ECO:0000256" key="10">
    <source>
        <dbReference type="ARBA" id="ARBA00058969"/>
    </source>
</evidence>
<dbReference type="FunFam" id="2.60.120.10:FF:000025">
    <property type="entry name" value="germin-like protein subfamily 2 member 1"/>
    <property type="match status" value="1"/>
</dbReference>
<evidence type="ECO:0000256" key="7">
    <source>
        <dbReference type="ARBA" id="ARBA00023157"/>
    </source>
</evidence>
<dbReference type="GO" id="GO:0009506">
    <property type="term" value="C:plasmodesma"/>
    <property type="evidence" value="ECO:0007669"/>
    <property type="project" value="UniProtKB-ARBA"/>
</dbReference>
<feature type="binding site" evidence="12">
    <location>
        <position position="118"/>
    </location>
    <ligand>
        <name>oxalate</name>
        <dbReference type="ChEBI" id="CHEBI:30623"/>
    </ligand>
</feature>
<feature type="binding site" evidence="13">
    <location>
        <position position="157"/>
    </location>
    <ligand>
        <name>Mn(2+)</name>
        <dbReference type="ChEBI" id="CHEBI:29035"/>
    </ligand>
</feature>
<evidence type="ECO:0000256" key="1">
    <source>
        <dbReference type="ARBA" id="ARBA00004271"/>
    </source>
</evidence>
<dbReference type="InterPro" id="IPR011051">
    <property type="entry name" value="RmlC_Cupin_sf"/>
</dbReference>
<feature type="chain" id="PRO_5019619625" description="Germin-like protein" evidence="15">
    <location>
        <begin position="25"/>
        <end position="222"/>
    </location>
</feature>
<evidence type="ECO:0000256" key="2">
    <source>
        <dbReference type="ARBA" id="ARBA00007456"/>
    </source>
</evidence>
<dbReference type="InterPro" id="IPR014710">
    <property type="entry name" value="RmlC-like_jellyroll"/>
</dbReference>
<dbReference type="AlphaFoldDB" id="A0A1X9RKE7"/>
<dbReference type="GO" id="GO:0004784">
    <property type="term" value="F:superoxide dismutase activity"/>
    <property type="evidence" value="ECO:0007669"/>
    <property type="project" value="UniProtKB-EC"/>
</dbReference>
<dbReference type="GO" id="GO:0030145">
    <property type="term" value="F:manganese ion binding"/>
    <property type="evidence" value="ECO:0007669"/>
    <property type="project" value="UniProtKB-UniRule"/>
</dbReference>
<evidence type="ECO:0000256" key="11">
    <source>
        <dbReference type="ARBA" id="ARBA00064720"/>
    </source>
</evidence>
<feature type="binding site" evidence="13">
    <location>
        <position position="113"/>
    </location>
    <ligand>
        <name>Mn(2+)</name>
        <dbReference type="ChEBI" id="CHEBI:29035"/>
    </ligand>
</feature>
<dbReference type="Gene3D" id="2.60.120.10">
    <property type="entry name" value="Jelly Rolls"/>
    <property type="match status" value="1"/>
</dbReference>
<gene>
    <name evidence="17" type="primary">GLP5</name>
</gene>
<dbReference type="InterPro" id="IPR006045">
    <property type="entry name" value="Cupin_1"/>
</dbReference>
<feature type="domain" description="Cupin type-1" evidence="16">
    <location>
        <begin position="63"/>
        <end position="195"/>
    </location>
</feature>
<keyword evidence="5 12" id="KW-0479">Metal-binding</keyword>
<comment type="subunit">
    <text evidence="11">Monomer. In the absence of manganese, it forms tetrameric and pentameric forms which show superoxide dismutase activity.</text>
</comment>
<dbReference type="PROSITE" id="PS00725">
    <property type="entry name" value="GERMIN"/>
    <property type="match status" value="1"/>
</dbReference>
<feature type="binding site" evidence="13">
    <location>
        <position position="118"/>
    </location>
    <ligand>
        <name>Mn(2+)</name>
        <dbReference type="ChEBI" id="CHEBI:29035"/>
    </ligand>
</feature>
<keyword evidence="7 14" id="KW-1015">Disulfide bond</keyword>
<keyword evidence="8 12" id="KW-0464">Manganese</keyword>
<evidence type="ECO:0000256" key="8">
    <source>
        <dbReference type="ARBA" id="ARBA00023211"/>
    </source>
</evidence>
<evidence type="ECO:0000256" key="4">
    <source>
        <dbReference type="ARBA" id="ARBA00022525"/>
    </source>
</evidence>
<evidence type="ECO:0000256" key="9">
    <source>
        <dbReference type="ARBA" id="ARBA00049204"/>
    </source>
</evidence>
<comment type="similarity">
    <text evidence="2 15">Belongs to the germin family.</text>
</comment>
<feature type="disulfide bond" evidence="14">
    <location>
        <begin position="32"/>
        <end position="49"/>
    </location>
</feature>
<comment type="subcellular location">
    <subcellularLocation>
        <location evidence="1 15">Secreted</location>
        <location evidence="1 15">Extracellular space</location>
        <location evidence="1 15">Apoplast</location>
    </subcellularLocation>
</comment>
<dbReference type="InterPro" id="IPR019780">
    <property type="entry name" value="Germin_Mn-BS"/>
</dbReference>
<name>A0A1X9RKE7_CAMSI</name>
<dbReference type="GO" id="GO:0010497">
    <property type="term" value="P:plasmodesmata-mediated intercellular transport"/>
    <property type="evidence" value="ECO:0007669"/>
    <property type="project" value="UniProtKB-ARBA"/>
</dbReference>
<dbReference type="PRINTS" id="PR00325">
    <property type="entry name" value="GERMIN"/>
</dbReference>
<feature type="signal peptide" evidence="15">
    <location>
        <begin position="1"/>
        <end position="24"/>
    </location>
</feature>
<evidence type="ECO:0000256" key="14">
    <source>
        <dbReference type="PIRSR" id="PIRSR601929-3"/>
    </source>
</evidence>
<evidence type="ECO:0000313" key="17">
    <source>
        <dbReference type="EMBL" id="ARQ80479.1"/>
    </source>
</evidence>
<organism evidence="17">
    <name type="scientific">Camellia sinensis</name>
    <name type="common">Tea plant</name>
    <name type="synonym">Thea sinensis</name>
    <dbReference type="NCBI Taxonomy" id="4442"/>
    <lineage>
        <taxon>Eukaryota</taxon>
        <taxon>Viridiplantae</taxon>
        <taxon>Streptophyta</taxon>
        <taxon>Embryophyta</taxon>
        <taxon>Tracheophyta</taxon>
        <taxon>Spermatophyta</taxon>
        <taxon>Magnoliopsida</taxon>
        <taxon>eudicotyledons</taxon>
        <taxon>Gunneridae</taxon>
        <taxon>Pentapetalae</taxon>
        <taxon>asterids</taxon>
        <taxon>Ericales</taxon>
        <taxon>Theaceae</taxon>
        <taxon>Camellia</taxon>
    </lineage>
</organism>
<accession>A0A1X9RKE7</accession>
<evidence type="ECO:0000256" key="5">
    <source>
        <dbReference type="ARBA" id="ARBA00022723"/>
    </source>
</evidence>
<comment type="function">
    <text evidence="10">May interact with bacterial adhesins thereby protecting the reproductive tissues from microbial attack. Has no oxalate oxidase activity.</text>
</comment>
<keyword evidence="6 15" id="KW-0732">Signal</keyword>
<proteinExistence type="evidence at transcript level"/>
<evidence type="ECO:0000256" key="13">
    <source>
        <dbReference type="PIRSR" id="PIRSR601929-2"/>
    </source>
</evidence>
<dbReference type="EMBL" id="KX513852">
    <property type="protein sequence ID" value="ARQ80479.1"/>
    <property type="molecule type" value="mRNA"/>
</dbReference>
<keyword evidence="3 15" id="KW-0052">Apoplast</keyword>
<dbReference type="GO" id="GO:2000280">
    <property type="term" value="P:regulation of root development"/>
    <property type="evidence" value="ECO:0007669"/>
    <property type="project" value="UniProtKB-ARBA"/>
</dbReference>
<dbReference type="GO" id="GO:0048046">
    <property type="term" value="C:apoplast"/>
    <property type="evidence" value="ECO:0007669"/>
    <property type="project" value="UniProtKB-SubCell"/>
</dbReference>
<dbReference type="Pfam" id="PF00190">
    <property type="entry name" value="Cupin_1"/>
    <property type="match status" value="1"/>
</dbReference>
<feature type="binding site" evidence="13">
    <location>
        <position position="111"/>
    </location>
    <ligand>
        <name>Mn(2+)</name>
        <dbReference type="ChEBI" id="CHEBI:29035"/>
    </ligand>
</feature>
<dbReference type="SMART" id="SM00835">
    <property type="entry name" value="Cupin_1"/>
    <property type="match status" value="1"/>
</dbReference>
<evidence type="ECO:0000259" key="16">
    <source>
        <dbReference type="SMART" id="SM00835"/>
    </source>
</evidence>
<comment type="catalytic activity">
    <reaction evidence="9">
        <text>2 superoxide + 2 H(+) = H2O2 + O2</text>
        <dbReference type="Rhea" id="RHEA:20696"/>
        <dbReference type="ChEBI" id="CHEBI:15378"/>
        <dbReference type="ChEBI" id="CHEBI:15379"/>
        <dbReference type="ChEBI" id="CHEBI:16240"/>
        <dbReference type="ChEBI" id="CHEBI:18421"/>
        <dbReference type="EC" id="1.15.1.1"/>
    </reaction>
</comment>
<protein>
    <recommendedName>
        <fullName evidence="15">Germin-like protein</fullName>
    </recommendedName>
</protein>
<evidence type="ECO:0000256" key="3">
    <source>
        <dbReference type="ARBA" id="ARBA00022523"/>
    </source>
</evidence>
<dbReference type="InterPro" id="IPR001929">
    <property type="entry name" value="Germin"/>
</dbReference>
<feature type="binding site" evidence="12">
    <location>
        <position position="113"/>
    </location>
    <ligand>
        <name>oxalate</name>
        <dbReference type="ChEBI" id="CHEBI:30623"/>
    </ligand>
</feature>
<evidence type="ECO:0000256" key="15">
    <source>
        <dbReference type="RuleBase" id="RU366015"/>
    </source>
</evidence>
<evidence type="ECO:0000256" key="6">
    <source>
        <dbReference type="ARBA" id="ARBA00022729"/>
    </source>
</evidence>
<sequence>MVRTCLLLLLCIAFSSHYLSMALASDNLQDTCPTATLPLPNTFINGFPCKNPATVTASDFKSSSLSQAGDTSNIPGSSTAIFTAADFPGLNTLGLSVARTDIDVDGVVMPHYHPRASEMLFLSKGVVTAGFTDSQNKIFLKEVRQGDVFVFPRGLVHYCLNMGLESAVGFSVLNSQNPGLVGDFDSMFVSEGEEVISKLKKRLVSLSALQMDRVENGTFFGF</sequence>
<dbReference type="PANTHER" id="PTHR31238">
    <property type="entry name" value="GERMIN-LIKE PROTEIN SUBFAMILY 3 MEMBER 3"/>
    <property type="match status" value="1"/>
</dbReference>
<keyword evidence="4 15" id="KW-0964">Secreted</keyword>
<dbReference type="CDD" id="cd02241">
    <property type="entry name" value="cupin_OxOx"/>
    <property type="match status" value="1"/>
</dbReference>
<reference evidence="17" key="1">
    <citation type="submission" date="2016-07" db="EMBL/GenBank/DDBJ databases">
        <title>Germin-like protein gene from tea plant.</title>
        <authorList>
            <person name="Fu J."/>
        </authorList>
    </citation>
    <scope>NUCLEOTIDE SEQUENCE</scope>
</reference>